<feature type="compositionally biased region" description="Low complexity" evidence="1">
    <location>
        <begin position="814"/>
        <end position="829"/>
    </location>
</feature>
<dbReference type="InterPro" id="IPR003877">
    <property type="entry name" value="SPRY_dom"/>
</dbReference>
<dbReference type="PANTHER" id="PTHR12381:SF56">
    <property type="entry name" value="B30.2_SPRY DOMAIN-CONTAINING PROTEIN-RELATED"/>
    <property type="match status" value="1"/>
</dbReference>
<dbReference type="GO" id="GO:0003723">
    <property type="term" value="F:RNA binding"/>
    <property type="evidence" value="ECO:0007669"/>
    <property type="project" value="TreeGrafter"/>
</dbReference>
<feature type="region of interest" description="Disordered" evidence="1">
    <location>
        <begin position="416"/>
        <end position="484"/>
    </location>
</feature>
<dbReference type="AlphaFoldDB" id="A0A7S1FI01"/>
<feature type="compositionally biased region" description="Basic and acidic residues" evidence="1">
    <location>
        <begin position="416"/>
        <end position="450"/>
    </location>
</feature>
<dbReference type="Gene3D" id="2.60.120.920">
    <property type="match status" value="1"/>
</dbReference>
<name>A0A7S1FI01_NOCSC</name>
<dbReference type="PANTHER" id="PTHR12381">
    <property type="entry name" value="HETEROGENEOUS NUCLEAR RIBONUCLEOPROTEIN U FAMILY MEMBER"/>
    <property type="match status" value="1"/>
</dbReference>
<protein>
    <recommendedName>
        <fullName evidence="2">SPRY domain-containing protein</fullName>
    </recommendedName>
</protein>
<organism evidence="3">
    <name type="scientific">Noctiluca scintillans</name>
    <name type="common">Sea sparkle</name>
    <name type="synonym">Red tide dinoflagellate</name>
    <dbReference type="NCBI Taxonomy" id="2966"/>
    <lineage>
        <taxon>Eukaryota</taxon>
        <taxon>Sar</taxon>
        <taxon>Alveolata</taxon>
        <taxon>Dinophyceae</taxon>
        <taxon>Noctilucales</taxon>
        <taxon>Noctilucaceae</taxon>
        <taxon>Noctiluca</taxon>
    </lineage>
</organism>
<dbReference type="GO" id="GO:0000380">
    <property type="term" value="P:alternative mRNA splicing, via spliceosome"/>
    <property type="evidence" value="ECO:0007669"/>
    <property type="project" value="TreeGrafter"/>
</dbReference>
<dbReference type="GO" id="GO:0005634">
    <property type="term" value="C:nucleus"/>
    <property type="evidence" value="ECO:0007669"/>
    <property type="project" value="TreeGrafter"/>
</dbReference>
<feature type="compositionally biased region" description="Acidic residues" evidence="1">
    <location>
        <begin position="462"/>
        <end position="471"/>
    </location>
</feature>
<evidence type="ECO:0000259" key="2">
    <source>
        <dbReference type="SMART" id="SM00449"/>
    </source>
</evidence>
<dbReference type="InterPro" id="IPR013320">
    <property type="entry name" value="ConA-like_dom_sf"/>
</dbReference>
<dbReference type="InterPro" id="IPR043136">
    <property type="entry name" value="B30.2/SPRY_sf"/>
</dbReference>
<feature type="domain" description="SPRY" evidence="2">
    <location>
        <begin position="92"/>
        <end position="230"/>
    </location>
</feature>
<dbReference type="SMART" id="SM00449">
    <property type="entry name" value="SPRY"/>
    <property type="match status" value="1"/>
</dbReference>
<sequence length="829" mass="93501">MAQDAIARALMEVEGGNVNANGAEEKTEKPELELDSPTDSRAKIAAGTVGFHSEDTTLNVMPMVDGRLLMCLGDGGFQHLLAGARANVGVVSGRYMFEATVVECKDPAEPAGSRNVRSSLPKQLLRVGYASTDADLLLPDAESVCFDSEGRYLHDQEERSVTGKIEPGTVLAVVLNLDGQSPNSNTVSLFVNGVRAGDPQVLPTSMRGKPLYPAVTYKNVTVQVHFGPVPMRPLPFKCRTLQDAAESDCRVQSTSPVEKPEVLYPVGLPDEGTFDWLDTFLKENRKYTELSDRMIVSWATKSGLARQRGYSGTTSNDRPDAFFGLPQIDDRSVAKMVEQFAPVAARNFVVLEVKGNLTVTGRRIGLDRFPGSVFNRVCKVVMGEPPAEYRAHVQKTILDQKRAKVEQELRYKKLEREKKRKADAEQREAEEEAKKAKKEKEDGEEAKEAENAPENGEAEVKADEDEQEENVTVELTQEEKEQMFLRNSSGIPDLTEKEMATFPDFSLPTGDEGFDAVEYAWQDEEKCQSYLKEWLLEMKRTQRVDDIKPSEWFWNKWTEWNKQVTEWKQLHSEFKDPRKRAEKVVKSETPESKDEDMDVDADLDVDVFAMEDVTNIGNSRPLFANFEYQDWALLSLRFELHLLVHAFRHDVNDPERLTFHENHVAFYYDRYYRRPFVTQHFACKDFSELLALIEDTIELNPKNSTLESLLSDDTPIDNFIRLTEDHRRERLRRLDEGDKTALLKFQKPAPLPPRAQQPPQQARGYYGQATTPTPQRYSDAPVYGKRLDAPSTGGAPLKAARTTYTSASTPTPRSGYGASYGGTSTYGRR</sequence>
<gene>
    <name evidence="3" type="ORF">NSCI0253_LOCUS43479</name>
</gene>
<dbReference type="EMBL" id="HBFQ01061338">
    <property type="protein sequence ID" value="CAD8869123.1"/>
    <property type="molecule type" value="Transcribed_RNA"/>
</dbReference>
<accession>A0A7S1FI01</accession>
<feature type="compositionally biased region" description="Polar residues" evidence="1">
    <location>
        <begin position="802"/>
        <end position="812"/>
    </location>
</feature>
<dbReference type="SUPFAM" id="SSF49899">
    <property type="entry name" value="Concanavalin A-like lectins/glucanases"/>
    <property type="match status" value="1"/>
</dbReference>
<feature type="region of interest" description="Disordered" evidence="1">
    <location>
        <begin position="742"/>
        <end position="829"/>
    </location>
</feature>
<evidence type="ECO:0000313" key="3">
    <source>
        <dbReference type="EMBL" id="CAD8869123.1"/>
    </source>
</evidence>
<proteinExistence type="predicted"/>
<evidence type="ECO:0000256" key="1">
    <source>
        <dbReference type="SAM" id="MobiDB-lite"/>
    </source>
</evidence>
<reference evidence="3" key="1">
    <citation type="submission" date="2021-01" db="EMBL/GenBank/DDBJ databases">
        <authorList>
            <person name="Corre E."/>
            <person name="Pelletier E."/>
            <person name="Niang G."/>
            <person name="Scheremetjew M."/>
            <person name="Finn R."/>
            <person name="Kale V."/>
            <person name="Holt S."/>
            <person name="Cochrane G."/>
            <person name="Meng A."/>
            <person name="Brown T."/>
            <person name="Cohen L."/>
        </authorList>
    </citation>
    <scope>NUCLEOTIDE SEQUENCE</scope>
</reference>